<feature type="region of interest" description="Disordered" evidence="1">
    <location>
        <begin position="467"/>
        <end position="518"/>
    </location>
</feature>
<feature type="region of interest" description="Disordered" evidence="1">
    <location>
        <begin position="47"/>
        <end position="105"/>
    </location>
</feature>
<feature type="region of interest" description="Disordered" evidence="1">
    <location>
        <begin position="190"/>
        <end position="276"/>
    </location>
</feature>
<feature type="region of interest" description="Disordered" evidence="1">
    <location>
        <begin position="291"/>
        <end position="365"/>
    </location>
</feature>
<feature type="compositionally biased region" description="Low complexity" evidence="1">
    <location>
        <begin position="487"/>
        <end position="499"/>
    </location>
</feature>
<reference evidence="2" key="1">
    <citation type="submission" date="2017-08" db="EMBL/GenBank/DDBJ databases">
        <authorList>
            <person name="Polle J.E."/>
            <person name="Barry K."/>
            <person name="Cushman J."/>
            <person name="Schmutz J."/>
            <person name="Tran D."/>
            <person name="Hathwaick L.T."/>
            <person name="Yim W.C."/>
            <person name="Jenkins J."/>
            <person name="Mckie-Krisberg Z.M."/>
            <person name="Prochnik S."/>
            <person name="Lindquist E."/>
            <person name="Dockter R.B."/>
            <person name="Adam C."/>
            <person name="Molina H."/>
            <person name="Bunkerborg J."/>
            <person name="Jin E."/>
            <person name="Buchheim M."/>
            <person name="Magnuson J."/>
        </authorList>
    </citation>
    <scope>NUCLEOTIDE SEQUENCE</scope>
    <source>
        <strain evidence="2">CCAP 19/18</strain>
    </source>
</reference>
<evidence type="ECO:0000313" key="2">
    <source>
        <dbReference type="EMBL" id="KAF5835172.1"/>
    </source>
</evidence>
<feature type="region of interest" description="Disordered" evidence="1">
    <location>
        <begin position="552"/>
        <end position="661"/>
    </location>
</feature>
<evidence type="ECO:0000313" key="3">
    <source>
        <dbReference type="Proteomes" id="UP000815325"/>
    </source>
</evidence>
<sequence length="992" mass="100888">MIGSNFLSDSGGEEEEEVQIQPDADRVDFLKKHTVRANKDELLKQAGTIFAPRGRSTRQSKRLKQQAPSVLALLPETSCPPPQPQPQQQQKPSAGAVLPPLPCGELEPLPAPPAVLAQEAQEIQHLLELVMEPHPSGAHAAEPAAQDSPQHLQHPLGSKTRQNAWEDPKLLQRQRQLQPSLDAQAWLLGGAPLPATRGDQAWQGGGTEEDRKRAAGGPVRQGVLPGQTHMPPSSTVRHHSTPSASPAPAQQQRQQQRQQQHQHPLQQILGGGGNSVAVGSHAAVHAFSGSEPALASDSSPPWMAYVHQKGHGKGSTRLPHQQSPGSTTTGNAAAAAAARSAQPTPARPSSPQQALGTHPGCVSQGLPRAREARGVGLHVGVRGASQGGAGRGAELGKCGGIGPGTNRVYQGADAGLQSSSQGHCREDPGLSQLLGGGARQVGGASAAVRARDRKAAKLQKGSVLYQGAETAGPGGTQKEGKGGGPKAGSAASTKGGAAAILGDGPCSQEQQQQQKRGRVAELYTQTPSHQQRQRHQAEIVVPAGASPLDVLLPASKPCRSPTQAPWASTPLQPAAPQQAAHNNAGPSAAPKGGGALAALGVGASTPTPAPPPSTTKRKGGNQSLVAILLASSDEDEQGHTNRMPTEHQLDMNRTPQQQPYPSSIRGGTPTAHTFGPTQAQLQHPPPFHTIHPSTPAVNPTMSTHTNNYHTASTKTTAQAPTTPIPCYTTPTPATTSATPGAATTPPPSYSIPAFSAQYWPTSHARPPRAPNAMHASANAGVVAGGAVGMSAGGGGEGAGVLQVMEAQRAQQRAVLSILPPAEPSPISRLVGSAGSLGSCSRAVGGGSSSDAIQQGPSSQGMSGRLCGGDIQPSAGVGGTAGGMGGGIAGVTVGGATGGLGGIGMRGGRGGAKSRGLTGRLKQLQGVVGARQRELLEEWRHGDQGAGGVATQRPAASQPPKPSLCMTVLSSSLEAHVAKCVCACEGMAGGCSK</sequence>
<proteinExistence type="predicted"/>
<organism evidence="2 3">
    <name type="scientific">Dunaliella salina</name>
    <name type="common">Green alga</name>
    <name type="synonym">Protococcus salinus</name>
    <dbReference type="NCBI Taxonomy" id="3046"/>
    <lineage>
        <taxon>Eukaryota</taxon>
        <taxon>Viridiplantae</taxon>
        <taxon>Chlorophyta</taxon>
        <taxon>core chlorophytes</taxon>
        <taxon>Chlorophyceae</taxon>
        <taxon>CS clade</taxon>
        <taxon>Chlamydomonadales</taxon>
        <taxon>Dunaliellaceae</taxon>
        <taxon>Dunaliella</taxon>
    </lineage>
</organism>
<feature type="compositionally biased region" description="Basic residues" evidence="1">
    <location>
        <begin position="55"/>
        <end position="64"/>
    </location>
</feature>
<evidence type="ECO:0000256" key="1">
    <source>
        <dbReference type="SAM" id="MobiDB-lite"/>
    </source>
</evidence>
<dbReference type="EMBL" id="MU069719">
    <property type="protein sequence ID" value="KAF5835172.1"/>
    <property type="molecule type" value="Genomic_DNA"/>
</dbReference>
<name>A0ABQ7GKN2_DUNSA</name>
<gene>
    <name evidence="2" type="ORF">DUNSADRAFT_7801</name>
</gene>
<accession>A0ABQ7GKN2</accession>
<feature type="compositionally biased region" description="Polar residues" evidence="1">
    <location>
        <begin position="651"/>
        <end position="661"/>
    </location>
</feature>
<dbReference type="Proteomes" id="UP000815325">
    <property type="component" value="Unassembled WGS sequence"/>
</dbReference>
<feature type="region of interest" description="Disordered" evidence="1">
    <location>
        <begin position="941"/>
        <end position="960"/>
    </location>
</feature>
<feature type="compositionally biased region" description="Low complexity" evidence="1">
    <location>
        <begin position="241"/>
        <end position="267"/>
    </location>
</feature>
<keyword evidence="3" id="KW-1185">Reference proteome</keyword>
<feature type="compositionally biased region" description="Low complexity" evidence="1">
    <location>
        <begin position="570"/>
        <end position="606"/>
    </location>
</feature>
<feature type="region of interest" description="Disordered" evidence="1">
    <location>
        <begin position="841"/>
        <end position="870"/>
    </location>
</feature>
<protein>
    <submittedName>
        <fullName evidence="2">Uncharacterized protein</fullName>
    </submittedName>
</protein>
<feature type="compositionally biased region" description="Low complexity" evidence="1">
    <location>
        <begin position="323"/>
        <end position="354"/>
    </location>
</feature>
<comment type="caution">
    <text evidence="2">The sequence shown here is derived from an EMBL/GenBank/DDBJ whole genome shotgun (WGS) entry which is preliminary data.</text>
</comment>
<feature type="region of interest" description="Disordered" evidence="1">
    <location>
        <begin position="136"/>
        <end position="160"/>
    </location>
</feature>
<feature type="compositionally biased region" description="Gly residues" evidence="1">
    <location>
        <begin position="472"/>
        <end position="486"/>
    </location>
</feature>
<feature type="compositionally biased region" description="Polar residues" evidence="1">
    <location>
        <begin position="848"/>
        <end position="861"/>
    </location>
</feature>
<feature type="region of interest" description="Disordered" evidence="1">
    <location>
        <begin position="1"/>
        <end position="25"/>
    </location>
</feature>